<sequence>MAIYFISLLDIHDSQGFGEYVPRAASALSAAGGEILALDDNPVTHEGTLPGSRVILLKFEDKASFEKWYEGEAYRPVKPIRLNSAITHFGATVQGMK</sequence>
<reference evidence="2 3" key="1">
    <citation type="submission" date="2020-08" db="EMBL/GenBank/DDBJ databases">
        <title>Genomic Encyclopedia of Type Strains, Phase IV (KMG-IV): sequencing the most valuable type-strain genomes for metagenomic binning, comparative biology and taxonomic classification.</title>
        <authorList>
            <person name="Goeker M."/>
        </authorList>
    </citation>
    <scope>NUCLEOTIDE SEQUENCE [LARGE SCALE GENOMIC DNA]</scope>
    <source>
        <strain evidence="2 3">DSM 103733</strain>
    </source>
</reference>
<dbReference type="PANTHER" id="PTHR41521">
    <property type="match status" value="1"/>
</dbReference>
<name>A0A841JSN1_9BACT</name>
<dbReference type="Gene3D" id="3.30.70.100">
    <property type="match status" value="1"/>
</dbReference>
<proteinExistence type="predicted"/>
<comment type="caution">
    <text evidence="2">The sequence shown here is derived from an EMBL/GenBank/DDBJ whole genome shotgun (WGS) entry which is preliminary data.</text>
</comment>
<dbReference type="SUPFAM" id="SSF54909">
    <property type="entry name" value="Dimeric alpha+beta barrel"/>
    <property type="match status" value="1"/>
</dbReference>
<keyword evidence="3" id="KW-1185">Reference proteome</keyword>
<dbReference type="Proteomes" id="UP000538666">
    <property type="component" value="Unassembled WGS sequence"/>
</dbReference>
<dbReference type="RefSeq" id="WP_050059172.1">
    <property type="nucleotide sequence ID" value="NZ_JACHEK010000004.1"/>
</dbReference>
<feature type="domain" description="DUF1330" evidence="1">
    <location>
        <begin position="3"/>
        <end position="88"/>
    </location>
</feature>
<protein>
    <submittedName>
        <fullName evidence="2">Uncharacterized protein (DUF1330 family)</fullName>
    </submittedName>
</protein>
<dbReference type="AlphaFoldDB" id="A0A841JSN1"/>
<dbReference type="InterPro" id="IPR011008">
    <property type="entry name" value="Dimeric_a/b-barrel"/>
</dbReference>
<organism evidence="2 3">
    <name type="scientific">Silvibacterium bohemicum</name>
    <dbReference type="NCBI Taxonomy" id="1577686"/>
    <lineage>
        <taxon>Bacteria</taxon>
        <taxon>Pseudomonadati</taxon>
        <taxon>Acidobacteriota</taxon>
        <taxon>Terriglobia</taxon>
        <taxon>Terriglobales</taxon>
        <taxon>Acidobacteriaceae</taxon>
        <taxon>Silvibacterium</taxon>
    </lineage>
</organism>
<evidence type="ECO:0000313" key="3">
    <source>
        <dbReference type="Proteomes" id="UP000538666"/>
    </source>
</evidence>
<accession>A0A841JSN1</accession>
<dbReference type="Pfam" id="PF07045">
    <property type="entry name" value="DUF1330"/>
    <property type="match status" value="1"/>
</dbReference>
<dbReference type="PANTHER" id="PTHR41521:SF4">
    <property type="entry name" value="BLR0684 PROTEIN"/>
    <property type="match status" value="1"/>
</dbReference>
<dbReference type="EMBL" id="JACHEK010000004">
    <property type="protein sequence ID" value="MBB6144160.1"/>
    <property type="molecule type" value="Genomic_DNA"/>
</dbReference>
<dbReference type="OrthoDB" id="9806380at2"/>
<gene>
    <name evidence="2" type="ORF">HNQ77_002112</name>
</gene>
<evidence type="ECO:0000259" key="1">
    <source>
        <dbReference type="Pfam" id="PF07045"/>
    </source>
</evidence>
<evidence type="ECO:0000313" key="2">
    <source>
        <dbReference type="EMBL" id="MBB6144160.1"/>
    </source>
</evidence>
<dbReference type="InterPro" id="IPR010753">
    <property type="entry name" value="DUF1330"/>
</dbReference>